<proteinExistence type="predicted"/>
<dbReference type="Proteomes" id="UP000427906">
    <property type="component" value="Chromosome"/>
</dbReference>
<name>A0A5K7YV74_9BACT</name>
<dbReference type="AlphaFoldDB" id="A0A5K7YV74"/>
<evidence type="ECO:0000313" key="2">
    <source>
        <dbReference type="EMBL" id="BBO70941.1"/>
    </source>
</evidence>
<evidence type="ECO:0000259" key="1">
    <source>
        <dbReference type="Pfam" id="PF04015"/>
    </source>
</evidence>
<evidence type="ECO:0000313" key="3">
    <source>
        <dbReference type="Proteomes" id="UP000427906"/>
    </source>
</evidence>
<dbReference type="Pfam" id="PF04015">
    <property type="entry name" value="DUF362"/>
    <property type="match status" value="1"/>
</dbReference>
<keyword evidence="3" id="KW-1185">Reference proteome</keyword>
<reference evidence="2 3" key="1">
    <citation type="submission" date="2019-11" db="EMBL/GenBank/DDBJ databases">
        <title>Comparative genomics of hydrocarbon-degrading Desulfosarcina strains.</title>
        <authorList>
            <person name="Watanabe M."/>
            <person name="Kojima H."/>
            <person name="Fukui M."/>
        </authorList>
    </citation>
    <scope>NUCLEOTIDE SEQUENCE [LARGE SCALE GENOMIC DNA]</scope>
    <source>
        <strain evidence="2 3">PL12</strain>
    </source>
</reference>
<sequence length="298" mass="32064">MARVSVMQVEERRAGVRGAIAALGHNPVKNRTVLVKPNFNTADPAPGSTHNDTLAALIDGLWEMGAASISLGERSYPPTRLVMEQKGIMPILEKRQVRVIDFDDLPEADWVECRPADSHWKDGFRIARPILEAECLVSTGCLKTHQFGGVITLSLKLHVGVVTSFRNGFAYMQELHGSPFQQEMIAEINAPFSPDLIVMDGIDTFVDGGPATGKRARGNVVMAATDRVAADAAGVAMLKHLGSNRVIMDSDIFDLGQIQRAAELGVGVRSASQIDLIPADDASGELTASLKAILAKEQ</sequence>
<dbReference type="RefSeq" id="WP_155318840.1">
    <property type="nucleotide sequence ID" value="NZ_AP021874.1"/>
</dbReference>
<accession>A0A5K7YV74</accession>
<feature type="domain" description="DUF362" evidence="1">
    <location>
        <begin position="33"/>
        <end position="235"/>
    </location>
</feature>
<dbReference type="KEGG" id="dalk:DSCA_48710"/>
<dbReference type="InterPro" id="IPR007160">
    <property type="entry name" value="DUF362"/>
</dbReference>
<dbReference type="OrthoDB" id="9800016at2"/>
<gene>
    <name evidence="2" type="ORF">DSCA_48710</name>
</gene>
<organism evidence="2 3">
    <name type="scientific">Desulfosarcina alkanivorans</name>
    <dbReference type="NCBI Taxonomy" id="571177"/>
    <lineage>
        <taxon>Bacteria</taxon>
        <taxon>Pseudomonadati</taxon>
        <taxon>Thermodesulfobacteriota</taxon>
        <taxon>Desulfobacteria</taxon>
        <taxon>Desulfobacterales</taxon>
        <taxon>Desulfosarcinaceae</taxon>
        <taxon>Desulfosarcina</taxon>
    </lineage>
</organism>
<dbReference type="EMBL" id="AP021874">
    <property type="protein sequence ID" value="BBO70941.1"/>
    <property type="molecule type" value="Genomic_DNA"/>
</dbReference>
<protein>
    <recommendedName>
        <fullName evidence="1">DUF362 domain-containing protein</fullName>
    </recommendedName>
</protein>